<dbReference type="Pfam" id="PF17039">
    <property type="entry name" value="Glyco_tran_10_N"/>
    <property type="match status" value="1"/>
</dbReference>
<accession>A0A9Q1CA70</accession>
<dbReference type="GO" id="GO:0032580">
    <property type="term" value="C:Golgi cisterna membrane"/>
    <property type="evidence" value="ECO:0007669"/>
    <property type="project" value="UniProtKB-SubCell"/>
</dbReference>
<proteinExistence type="inferred from homology"/>
<evidence type="ECO:0000256" key="11">
    <source>
        <dbReference type="RuleBase" id="RU003832"/>
    </source>
</evidence>
<dbReference type="Gene3D" id="3.40.50.11660">
    <property type="entry name" value="Glycosyl transferase family 10, C-terminal domain"/>
    <property type="match status" value="1"/>
</dbReference>
<organism evidence="14 15">
    <name type="scientific">Holothuria leucospilota</name>
    <name type="common">Black long sea cucumber</name>
    <name type="synonym">Mertensiothuria leucospilota</name>
    <dbReference type="NCBI Taxonomy" id="206669"/>
    <lineage>
        <taxon>Eukaryota</taxon>
        <taxon>Metazoa</taxon>
        <taxon>Echinodermata</taxon>
        <taxon>Eleutherozoa</taxon>
        <taxon>Echinozoa</taxon>
        <taxon>Holothuroidea</taxon>
        <taxon>Aspidochirotacea</taxon>
        <taxon>Aspidochirotida</taxon>
        <taxon>Holothuriidae</taxon>
        <taxon>Holothuria</taxon>
    </lineage>
</organism>
<comment type="pathway">
    <text evidence="2">Protein modification; protein glycosylation.</text>
</comment>
<dbReference type="EMBL" id="JAIZAY010000006">
    <property type="protein sequence ID" value="KAJ8040926.1"/>
    <property type="molecule type" value="Genomic_DNA"/>
</dbReference>
<dbReference type="InterPro" id="IPR001503">
    <property type="entry name" value="Glyco_trans_10"/>
</dbReference>
<evidence type="ECO:0000256" key="8">
    <source>
        <dbReference type="ARBA" id="ARBA00022989"/>
    </source>
</evidence>
<dbReference type="EC" id="2.4.1.-" evidence="11"/>
<keyword evidence="15" id="KW-1185">Reference proteome</keyword>
<dbReference type="InterPro" id="IPR055270">
    <property type="entry name" value="Glyco_tran_10_C"/>
</dbReference>
<keyword evidence="5 11" id="KW-0808">Transferase</keyword>
<evidence type="ECO:0000259" key="13">
    <source>
        <dbReference type="Pfam" id="PF17039"/>
    </source>
</evidence>
<keyword evidence="4 11" id="KW-0328">Glycosyltransferase</keyword>
<feature type="transmembrane region" description="Helical" evidence="11">
    <location>
        <begin position="12"/>
        <end position="31"/>
    </location>
</feature>
<name>A0A9Q1CA70_HOLLE</name>
<comment type="caution">
    <text evidence="14">The sequence shown here is derived from an EMBL/GenBank/DDBJ whole genome shotgun (WGS) entry which is preliminary data.</text>
</comment>
<dbReference type="Proteomes" id="UP001152320">
    <property type="component" value="Chromosome 6"/>
</dbReference>
<dbReference type="InterPro" id="IPR038577">
    <property type="entry name" value="GT10-like_C_sf"/>
</dbReference>
<comment type="similarity">
    <text evidence="3 11">Belongs to the glycosyltransferase 10 family.</text>
</comment>
<keyword evidence="8 11" id="KW-1133">Transmembrane helix</keyword>
<evidence type="ECO:0000256" key="1">
    <source>
        <dbReference type="ARBA" id="ARBA00004167"/>
    </source>
</evidence>
<dbReference type="PANTHER" id="PTHR11929:SF145">
    <property type="entry name" value="ALPHA-(1,3)-FUCOSYLTRANSFERASE FUT-1"/>
    <property type="match status" value="1"/>
</dbReference>
<dbReference type="GO" id="GO:0046920">
    <property type="term" value="F:alpha-(1-&gt;3)-fucosyltransferase activity"/>
    <property type="evidence" value="ECO:0007669"/>
    <property type="project" value="TreeGrafter"/>
</dbReference>
<feature type="domain" description="Fucosyltransferase C-terminal" evidence="12">
    <location>
        <begin position="217"/>
        <end position="386"/>
    </location>
</feature>
<evidence type="ECO:0000256" key="9">
    <source>
        <dbReference type="ARBA" id="ARBA00023136"/>
    </source>
</evidence>
<keyword evidence="6 11" id="KW-0812">Transmembrane</keyword>
<evidence type="ECO:0000313" key="15">
    <source>
        <dbReference type="Proteomes" id="UP001152320"/>
    </source>
</evidence>
<keyword evidence="10" id="KW-0325">Glycoprotein</keyword>
<keyword evidence="11" id="KW-0333">Golgi apparatus</keyword>
<dbReference type="FunFam" id="3.40.50.11660:FF:000004">
    <property type="entry name" value="Glycoprotein 3-alpha-L-fucosyltransferase A"/>
    <property type="match status" value="1"/>
</dbReference>
<keyword evidence="9 11" id="KW-0472">Membrane</keyword>
<dbReference type="InterPro" id="IPR031481">
    <property type="entry name" value="Glyco_tran_10_N"/>
</dbReference>
<evidence type="ECO:0000313" key="14">
    <source>
        <dbReference type="EMBL" id="KAJ8040926.1"/>
    </source>
</evidence>
<dbReference type="AlphaFoldDB" id="A0A9Q1CA70"/>
<reference evidence="14" key="1">
    <citation type="submission" date="2021-10" db="EMBL/GenBank/DDBJ databases">
        <title>Tropical sea cucumber genome reveals ecological adaptation and Cuvierian tubules defense mechanism.</title>
        <authorList>
            <person name="Chen T."/>
        </authorList>
    </citation>
    <scope>NUCLEOTIDE SEQUENCE</scope>
    <source>
        <strain evidence="14">Nanhai2018</strain>
        <tissue evidence="14">Muscle</tissue>
    </source>
</reference>
<evidence type="ECO:0000256" key="5">
    <source>
        <dbReference type="ARBA" id="ARBA00022679"/>
    </source>
</evidence>
<evidence type="ECO:0000256" key="2">
    <source>
        <dbReference type="ARBA" id="ARBA00004922"/>
    </source>
</evidence>
<evidence type="ECO:0000256" key="3">
    <source>
        <dbReference type="ARBA" id="ARBA00008919"/>
    </source>
</evidence>
<comment type="subcellular location">
    <subcellularLocation>
        <location evidence="11">Golgi apparatus</location>
        <location evidence="11">Golgi stack membrane</location>
        <topology evidence="11">Single-pass type II membrane protein</topology>
    </subcellularLocation>
    <subcellularLocation>
        <location evidence="1">Membrane</location>
        <topology evidence="1">Single-pass membrane protein</topology>
    </subcellularLocation>
</comment>
<evidence type="ECO:0000256" key="7">
    <source>
        <dbReference type="ARBA" id="ARBA00022968"/>
    </source>
</evidence>
<protein>
    <recommendedName>
        <fullName evidence="11">Fucosyltransferase</fullName>
        <ecNumber evidence="11">2.4.1.-</ecNumber>
    </recommendedName>
</protein>
<gene>
    <name evidence="14" type="ORF">HOLleu_15377</name>
</gene>
<feature type="domain" description="Fucosyltransferase N-terminal" evidence="13">
    <location>
        <begin position="109"/>
        <end position="184"/>
    </location>
</feature>
<sequence>MRRSKVLARNKFFVLLATVVVFFICSNILILKNGRQDGEEYKRVRRKETIPWKGTEGVQPTDERKRQKQLENLGPPCMQIGVIAGQGQWEAAVPCTRINCTVKSVQALDYTNLTNMDAVYFIQLAHSPLQWRDMLRKRSFGQLWVFNSFESPLNTQHLKLNYLRKSFNWTLTYRTDSTFPSPYGRYRRFDKIGRESLAERAIIDTVNWVEGRHAGAKVMWMASNCRATGWPRTKFVSELQKYIDIDIYGKCGKLSCPKGNDCGDTIRKYKFYLAFENSECTDYITEKFWEPLYFGSIPIVYGPTKADYEKVAPPNSFIHVEDFPKLKDLAKYLLKLDKNDNLFNEYFEWRRHGLVEINLIATYYEPAVTFCRIAEKIHNLRRNEKQQKAENVDLPRWWEASCNERYVLHSMI</sequence>
<dbReference type="Pfam" id="PF00852">
    <property type="entry name" value="Glyco_transf_10"/>
    <property type="match status" value="1"/>
</dbReference>
<dbReference type="OrthoDB" id="427096at2759"/>
<dbReference type="PANTHER" id="PTHR11929">
    <property type="entry name" value="ALPHA- 1,3 -FUCOSYLTRANSFERASE"/>
    <property type="match status" value="1"/>
</dbReference>
<evidence type="ECO:0000256" key="10">
    <source>
        <dbReference type="ARBA" id="ARBA00023180"/>
    </source>
</evidence>
<evidence type="ECO:0000259" key="12">
    <source>
        <dbReference type="Pfam" id="PF00852"/>
    </source>
</evidence>
<keyword evidence="7" id="KW-0735">Signal-anchor</keyword>
<evidence type="ECO:0000256" key="6">
    <source>
        <dbReference type="ARBA" id="ARBA00022692"/>
    </source>
</evidence>
<dbReference type="SUPFAM" id="SSF53756">
    <property type="entry name" value="UDP-Glycosyltransferase/glycogen phosphorylase"/>
    <property type="match status" value="1"/>
</dbReference>
<evidence type="ECO:0000256" key="4">
    <source>
        <dbReference type="ARBA" id="ARBA00022676"/>
    </source>
</evidence>